<feature type="region of interest" description="Disordered" evidence="1">
    <location>
        <begin position="1"/>
        <end position="22"/>
    </location>
</feature>
<gene>
    <name evidence="2" type="ORF">LAZ67_1000163</name>
</gene>
<dbReference type="Proteomes" id="UP001235939">
    <property type="component" value="Chromosome 01"/>
</dbReference>
<protein>
    <submittedName>
        <fullName evidence="2">Uncharacterized protein</fullName>
    </submittedName>
</protein>
<keyword evidence="3" id="KW-1185">Reference proteome</keyword>
<sequence length="112" mass="12488">MTRLKLGNQGLPLPRRGDEPKVCSSVTPPKVACLANVQIDVSLRGSLKSQICKQILTNFGHRIKANGLEKMFMLGKNWRKRGRPAMSWVEGGNKSTGRSLDELREILTNRSN</sequence>
<evidence type="ECO:0000313" key="3">
    <source>
        <dbReference type="Proteomes" id="UP001235939"/>
    </source>
</evidence>
<reference evidence="2 3" key="1">
    <citation type="submission" date="2022-01" db="EMBL/GenBank/DDBJ databases">
        <title>A chromosomal length assembly of Cordylochernes scorpioides.</title>
        <authorList>
            <person name="Zeh D."/>
            <person name="Zeh J."/>
        </authorList>
    </citation>
    <scope>NUCLEOTIDE SEQUENCE [LARGE SCALE GENOMIC DNA]</scope>
    <source>
        <strain evidence="2">IN4F17</strain>
        <tissue evidence="2">Whole Body</tissue>
    </source>
</reference>
<name>A0ABY6JUL5_9ARAC</name>
<accession>A0ABY6JUL5</accession>
<evidence type="ECO:0000313" key="2">
    <source>
        <dbReference type="EMBL" id="UYV60161.1"/>
    </source>
</evidence>
<evidence type="ECO:0000256" key="1">
    <source>
        <dbReference type="SAM" id="MobiDB-lite"/>
    </source>
</evidence>
<organism evidence="2 3">
    <name type="scientific">Cordylochernes scorpioides</name>
    <dbReference type="NCBI Taxonomy" id="51811"/>
    <lineage>
        <taxon>Eukaryota</taxon>
        <taxon>Metazoa</taxon>
        <taxon>Ecdysozoa</taxon>
        <taxon>Arthropoda</taxon>
        <taxon>Chelicerata</taxon>
        <taxon>Arachnida</taxon>
        <taxon>Pseudoscorpiones</taxon>
        <taxon>Cheliferoidea</taxon>
        <taxon>Chernetidae</taxon>
        <taxon>Cordylochernes</taxon>
    </lineage>
</organism>
<proteinExistence type="predicted"/>
<dbReference type="EMBL" id="CP092863">
    <property type="protein sequence ID" value="UYV60161.1"/>
    <property type="molecule type" value="Genomic_DNA"/>
</dbReference>